<feature type="transmembrane region" description="Helical" evidence="1">
    <location>
        <begin position="237"/>
        <end position="257"/>
    </location>
</feature>
<dbReference type="InParanoid" id="A0A0D0BQK4"/>
<feature type="transmembrane region" description="Helical" evidence="1">
    <location>
        <begin position="108"/>
        <end position="131"/>
    </location>
</feature>
<reference evidence="4" key="2">
    <citation type="submission" date="2015-01" db="EMBL/GenBank/DDBJ databases">
        <title>Evolutionary Origins and Diversification of the Mycorrhizal Mutualists.</title>
        <authorList>
            <consortium name="DOE Joint Genome Institute"/>
            <consortium name="Mycorrhizal Genomics Consortium"/>
            <person name="Kohler A."/>
            <person name="Kuo A."/>
            <person name="Nagy L.G."/>
            <person name="Floudas D."/>
            <person name="Copeland A."/>
            <person name="Barry K.W."/>
            <person name="Cichocki N."/>
            <person name="Veneault-Fourrey C."/>
            <person name="LaButti K."/>
            <person name="Lindquist E.A."/>
            <person name="Lipzen A."/>
            <person name="Lundell T."/>
            <person name="Morin E."/>
            <person name="Murat C."/>
            <person name="Riley R."/>
            <person name="Ohm R."/>
            <person name="Sun H."/>
            <person name="Tunlid A."/>
            <person name="Henrissat B."/>
            <person name="Grigoriev I.V."/>
            <person name="Hibbett D.S."/>
            <person name="Martin F."/>
        </authorList>
    </citation>
    <scope>NUCLEOTIDE SEQUENCE [LARGE SCALE GENOMIC DNA]</scope>
    <source>
        <strain evidence="4">UH-Slu-Lm8-n1</strain>
    </source>
</reference>
<feature type="transmembrane region" description="Helical" evidence="1">
    <location>
        <begin position="20"/>
        <end position="40"/>
    </location>
</feature>
<keyword evidence="4" id="KW-1185">Reference proteome</keyword>
<keyword evidence="1" id="KW-0472">Membrane</keyword>
<keyword evidence="1" id="KW-1133">Transmembrane helix</keyword>
<gene>
    <name evidence="3" type="ORF">CY34DRAFT_801739</name>
</gene>
<feature type="transmembrane region" description="Helical" evidence="1">
    <location>
        <begin position="78"/>
        <end position="96"/>
    </location>
</feature>
<sequence length="297" mass="33348">MTVVSNDPSWWPSINLYRISSYYTVAAYAVLMYDWVLTFGQEVELILQRQRWSLMTVLYLIVRCGGMFYAVGLVINDTLAWTSDIIKIILDVIMIARLHAMYQRSRNVLIFLVVTLLATRIVIAVMIAIIMTKISGEEFVLSGTYQCAISYVGDSLFLASMTWVLSTVWEVLVLCLAVWITVKHIRELRRRSTGSIIGDCFKVLMQTHVSYFASFVVVSCFRIGLSSQMLSAIGYPLGYQIYASLVQIIQVVQTFVLGPRLILSIREYTAELAASSDAATAMTSIAFQEQVSTSSTV</sequence>
<feature type="transmembrane region" description="Helical" evidence="1">
    <location>
        <begin position="203"/>
        <end position="225"/>
    </location>
</feature>
<dbReference type="AlphaFoldDB" id="A0A0D0BQK4"/>
<proteinExistence type="predicted"/>
<dbReference type="Proteomes" id="UP000054485">
    <property type="component" value="Unassembled WGS sequence"/>
</dbReference>
<name>A0A0D0BQK4_9AGAM</name>
<feature type="transmembrane region" description="Helical" evidence="1">
    <location>
        <begin position="161"/>
        <end position="182"/>
    </location>
</feature>
<accession>A0A0D0BQK4</accession>
<evidence type="ECO:0000259" key="2">
    <source>
        <dbReference type="Pfam" id="PF20151"/>
    </source>
</evidence>
<protein>
    <recommendedName>
        <fullName evidence="2">DUF6533 domain-containing protein</fullName>
    </recommendedName>
</protein>
<dbReference type="HOGENOM" id="CLU_057751_0_0_1"/>
<reference evidence="3 4" key="1">
    <citation type="submission" date="2014-04" db="EMBL/GenBank/DDBJ databases">
        <authorList>
            <consortium name="DOE Joint Genome Institute"/>
            <person name="Kuo A."/>
            <person name="Ruytinx J."/>
            <person name="Rineau F."/>
            <person name="Colpaert J."/>
            <person name="Kohler A."/>
            <person name="Nagy L.G."/>
            <person name="Floudas D."/>
            <person name="Copeland A."/>
            <person name="Barry K.W."/>
            <person name="Cichocki N."/>
            <person name="Veneault-Fourrey C."/>
            <person name="LaButti K."/>
            <person name="Lindquist E.A."/>
            <person name="Lipzen A."/>
            <person name="Lundell T."/>
            <person name="Morin E."/>
            <person name="Murat C."/>
            <person name="Sun H."/>
            <person name="Tunlid A."/>
            <person name="Henrissat B."/>
            <person name="Grigoriev I.V."/>
            <person name="Hibbett D.S."/>
            <person name="Martin F."/>
            <person name="Nordberg H.P."/>
            <person name="Cantor M.N."/>
            <person name="Hua S.X."/>
        </authorList>
    </citation>
    <scope>NUCLEOTIDE SEQUENCE [LARGE SCALE GENOMIC DNA]</scope>
    <source>
        <strain evidence="3 4">UH-Slu-Lm8-n1</strain>
    </source>
</reference>
<keyword evidence="1" id="KW-0812">Transmembrane</keyword>
<evidence type="ECO:0000313" key="4">
    <source>
        <dbReference type="Proteomes" id="UP000054485"/>
    </source>
</evidence>
<dbReference type="EMBL" id="KN835174">
    <property type="protein sequence ID" value="KIK45373.1"/>
    <property type="molecule type" value="Genomic_DNA"/>
</dbReference>
<feature type="domain" description="DUF6533" evidence="2">
    <location>
        <begin position="22"/>
        <end position="67"/>
    </location>
</feature>
<organism evidence="3 4">
    <name type="scientific">Suillus luteus UH-Slu-Lm8-n1</name>
    <dbReference type="NCBI Taxonomy" id="930992"/>
    <lineage>
        <taxon>Eukaryota</taxon>
        <taxon>Fungi</taxon>
        <taxon>Dikarya</taxon>
        <taxon>Basidiomycota</taxon>
        <taxon>Agaricomycotina</taxon>
        <taxon>Agaricomycetes</taxon>
        <taxon>Agaricomycetidae</taxon>
        <taxon>Boletales</taxon>
        <taxon>Suillineae</taxon>
        <taxon>Suillaceae</taxon>
        <taxon>Suillus</taxon>
    </lineage>
</organism>
<feature type="transmembrane region" description="Helical" evidence="1">
    <location>
        <begin position="52"/>
        <end position="72"/>
    </location>
</feature>
<dbReference type="OrthoDB" id="3038503at2759"/>
<evidence type="ECO:0000313" key="3">
    <source>
        <dbReference type="EMBL" id="KIK45373.1"/>
    </source>
</evidence>
<evidence type="ECO:0000256" key="1">
    <source>
        <dbReference type="SAM" id="Phobius"/>
    </source>
</evidence>
<dbReference type="InterPro" id="IPR045340">
    <property type="entry name" value="DUF6533"/>
</dbReference>
<dbReference type="Pfam" id="PF20151">
    <property type="entry name" value="DUF6533"/>
    <property type="match status" value="1"/>
</dbReference>